<evidence type="ECO:0000256" key="20">
    <source>
        <dbReference type="SAM" id="Phobius"/>
    </source>
</evidence>
<dbReference type="PANTHER" id="PTHR21191">
    <property type="entry name" value="AQUAPORIN"/>
    <property type="match status" value="1"/>
</dbReference>
<comment type="function">
    <text evidence="16">Channel protein that facilitates the transport of water, glycerol and hydrogen peroxide across membrane of cell or organelles guaranteeing intracellular homeostasis in several organes like liver, kidney and brain. In situation of stress, participates in endoplasmic reticulum (ER) homeostasis by regulating redox homeostasis through the transport of hydrogen peroxide across the endoplasmic reticulum membrane thereby regulating the oxidative stress through the NADPH oxidase 2 pathway. Plays a role by maintaining an environment suitable for translation or protein foldings in the ER lumen namely by participating in the PKD1 glycosylation processing resulting in regulation of PKD1 membrane trafficking thereby preventing the accumulation of unfolding protein in ER. Plays a role in the proximal tubule function by regulating its endosomal acidification. May play a role in postnatal kidney development.</text>
</comment>
<dbReference type="InterPro" id="IPR023266">
    <property type="entry name" value="Aquaporin_11"/>
</dbReference>
<keyword evidence="11" id="KW-1015">Disulfide bond</keyword>
<keyword evidence="5" id="KW-0813">Transport</keyword>
<evidence type="ECO:0000256" key="6">
    <source>
        <dbReference type="ARBA" id="ARBA00022475"/>
    </source>
</evidence>
<dbReference type="GO" id="GO:0030659">
    <property type="term" value="C:cytoplasmic vesicle membrane"/>
    <property type="evidence" value="ECO:0007669"/>
    <property type="project" value="UniProtKB-SubCell"/>
</dbReference>
<sequence>MSSLLRANCHTIARSDLGDPTHASPGRSRPPTVLARARSRKRTPARRAALPAPAVACSRPRFPTPGRLPPRLPKVKGARGQEPEGAGGRRSGLAGRARAVVRPGARSSAPFSPPLPRFPTSFVRSEADEVRVCCLRFFPGWVRLTVGTLRPRSRRPTSELELGNELRPGTLDPGQVQSREVPKQPAISARELQLTLLKMWAEGQDTCISLGVMLCVVLLTGVARVLVRRHISSSFIRVFAAELLATFQLCCCCLELQVLGDLGPANPSWILTMIYFLSLVHGLTLVGAISNPCGVLEQLALEQMPLWLGFLKIFAQMLSSGLSRTFMMWVWSLGISKRHFVERAVKCTSPIHLALPEAFLVEMICSFIFHSAMMHFQEVRLKFRIHLQAALITFLVFTGGDLTGAVFNPALALSLHFQCFHELFFNYLIVYCVAPSLGIMLMVLMFIHFLPWLHNMNRINKNE</sequence>
<evidence type="ECO:0000256" key="19">
    <source>
        <dbReference type="SAM" id="MobiDB-lite"/>
    </source>
</evidence>
<feature type="compositionally biased region" description="Low complexity" evidence="19">
    <location>
        <begin position="91"/>
        <end position="109"/>
    </location>
</feature>
<feature type="transmembrane region" description="Helical" evidence="20">
    <location>
        <begin position="385"/>
        <end position="407"/>
    </location>
</feature>
<evidence type="ECO:0000256" key="18">
    <source>
        <dbReference type="ARBA" id="ARBA00070072"/>
    </source>
</evidence>
<protein>
    <recommendedName>
        <fullName evidence="18">Aquaporin-11</fullName>
    </recommendedName>
</protein>
<dbReference type="GO" id="GO:0005789">
    <property type="term" value="C:endoplasmic reticulum membrane"/>
    <property type="evidence" value="ECO:0007669"/>
    <property type="project" value="UniProtKB-SubCell"/>
</dbReference>
<proteinExistence type="inferred from homology"/>
<evidence type="ECO:0000256" key="11">
    <source>
        <dbReference type="ARBA" id="ARBA00023157"/>
    </source>
</evidence>
<evidence type="ECO:0000256" key="13">
    <source>
        <dbReference type="ARBA" id="ARBA00034651"/>
    </source>
</evidence>
<dbReference type="KEGG" id="pcw:110210715"/>
<dbReference type="AlphaFoldDB" id="A0A6P5KLZ3"/>
<keyword evidence="8" id="KW-0256">Endoplasmic reticulum</keyword>
<organism evidence="21 22">
    <name type="scientific">Phascolarctos cinereus</name>
    <name type="common">Koala</name>
    <dbReference type="NCBI Taxonomy" id="38626"/>
    <lineage>
        <taxon>Eukaryota</taxon>
        <taxon>Metazoa</taxon>
        <taxon>Chordata</taxon>
        <taxon>Craniata</taxon>
        <taxon>Vertebrata</taxon>
        <taxon>Euteleostomi</taxon>
        <taxon>Mammalia</taxon>
        <taxon>Metatheria</taxon>
        <taxon>Diprotodontia</taxon>
        <taxon>Phascolarctidae</taxon>
        <taxon>Phascolarctos</taxon>
    </lineage>
</organism>
<feature type="transmembrane region" description="Helical" evidence="20">
    <location>
        <begin position="427"/>
        <end position="453"/>
    </location>
</feature>
<feature type="transmembrane region" description="Helical" evidence="20">
    <location>
        <begin position="269"/>
        <end position="289"/>
    </location>
</feature>
<evidence type="ECO:0000256" key="16">
    <source>
        <dbReference type="ARBA" id="ARBA00059557"/>
    </source>
</evidence>
<reference evidence="22" key="1">
    <citation type="submission" date="2025-08" db="UniProtKB">
        <authorList>
            <consortium name="RefSeq"/>
        </authorList>
    </citation>
    <scope>IDENTIFICATION</scope>
    <source>
        <tissue evidence="22">Spleen</tissue>
    </source>
</reference>
<evidence type="ECO:0000256" key="4">
    <source>
        <dbReference type="ARBA" id="ARBA00005900"/>
    </source>
</evidence>
<gene>
    <name evidence="22" type="primary">AQP11</name>
</gene>
<dbReference type="FunFam" id="1.20.1080.10:FF:000016">
    <property type="entry name" value="Aquaporin"/>
    <property type="match status" value="1"/>
</dbReference>
<keyword evidence="12" id="KW-0968">Cytoplasmic vesicle</keyword>
<comment type="catalytic activity">
    <reaction evidence="15">
        <text>glycerol(in) = glycerol(out)</text>
        <dbReference type="Rhea" id="RHEA:29675"/>
        <dbReference type="ChEBI" id="CHEBI:17754"/>
    </reaction>
</comment>
<comment type="subcellular location">
    <subcellularLocation>
        <location evidence="3">Cell membrane</location>
        <topology evidence="3">Multi-pass membrane protein</topology>
    </subcellularLocation>
    <subcellularLocation>
        <location evidence="1">Cytoplasmic vesicle membrane</location>
        <topology evidence="1">Multi-pass membrane protein</topology>
    </subcellularLocation>
    <subcellularLocation>
        <location evidence="2">Endoplasmic reticulum membrane</location>
        <topology evidence="2">Multi-pass membrane protein</topology>
    </subcellularLocation>
</comment>
<feature type="compositionally biased region" description="Pro residues" evidence="19">
    <location>
        <begin position="62"/>
        <end position="72"/>
    </location>
</feature>
<comment type="catalytic activity">
    <reaction evidence="13">
        <text>H2O(in) = H2O(out)</text>
        <dbReference type="Rhea" id="RHEA:29667"/>
        <dbReference type="ChEBI" id="CHEBI:15377"/>
    </reaction>
</comment>
<dbReference type="SUPFAM" id="SSF81338">
    <property type="entry name" value="Aquaporin-like"/>
    <property type="match status" value="1"/>
</dbReference>
<evidence type="ECO:0000256" key="5">
    <source>
        <dbReference type="ARBA" id="ARBA00022448"/>
    </source>
</evidence>
<dbReference type="CTD" id="282679"/>
<feature type="region of interest" description="Disordered" evidence="19">
    <location>
        <begin position="13"/>
        <end position="118"/>
    </location>
</feature>
<keyword evidence="6" id="KW-1003">Cell membrane</keyword>
<dbReference type="Pfam" id="PF00230">
    <property type="entry name" value="MIP"/>
    <property type="match status" value="1"/>
</dbReference>
<evidence type="ECO:0000256" key="17">
    <source>
        <dbReference type="ARBA" id="ARBA00062075"/>
    </source>
</evidence>
<comment type="similarity">
    <text evidence="4">Belongs to the MIP/aquaporin (TC 1.A.8) family. AQP11/AQP12 subfamily.</text>
</comment>
<evidence type="ECO:0000256" key="10">
    <source>
        <dbReference type="ARBA" id="ARBA00023136"/>
    </source>
</evidence>
<dbReference type="GO" id="GO:0015267">
    <property type="term" value="F:channel activity"/>
    <property type="evidence" value="ECO:0007669"/>
    <property type="project" value="InterPro"/>
</dbReference>
<evidence type="ECO:0000256" key="14">
    <source>
        <dbReference type="ARBA" id="ARBA00047305"/>
    </source>
</evidence>
<comment type="catalytic activity">
    <reaction evidence="14">
        <text>H2O2(out) = H2O2(in)</text>
        <dbReference type="Rhea" id="RHEA:74375"/>
        <dbReference type="ChEBI" id="CHEBI:16240"/>
    </reaction>
</comment>
<dbReference type="InterPro" id="IPR023271">
    <property type="entry name" value="Aquaporin-like"/>
</dbReference>
<evidence type="ECO:0000313" key="21">
    <source>
        <dbReference type="Proteomes" id="UP000515140"/>
    </source>
</evidence>
<dbReference type="InParanoid" id="A0A6P5KLZ3"/>
<evidence type="ECO:0000256" key="1">
    <source>
        <dbReference type="ARBA" id="ARBA00004439"/>
    </source>
</evidence>
<dbReference type="RefSeq" id="XP_020845466.1">
    <property type="nucleotide sequence ID" value="XM_020989807.1"/>
</dbReference>
<dbReference type="FunCoup" id="A0A6P5KLZ3">
    <property type="interactions" value="1096"/>
</dbReference>
<dbReference type="Gene3D" id="1.20.1080.10">
    <property type="entry name" value="Glycerol uptake facilitator protein"/>
    <property type="match status" value="1"/>
</dbReference>
<evidence type="ECO:0000256" key="15">
    <source>
        <dbReference type="ARBA" id="ARBA00049405"/>
    </source>
</evidence>
<evidence type="ECO:0000256" key="3">
    <source>
        <dbReference type="ARBA" id="ARBA00004651"/>
    </source>
</evidence>
<keyword evidence="7 20" id="KW-0812">Transmembrane</keyword>
<dbReference type="PRINTS" id="PR02024">
    <property type="entry name" value="AQUAPORIN11"/>
</dbReference>
<accession>A0A6P5KLZ3</accession>
<evidence type="ECO:0000256" key="9">
    <source>
        <dbReference type="ARBA" id="ARBA00022989"/>
    </source>
</evidence>
<name>A0A6P5KLZ3_PHACI</name>
<keyword evidence="9 20" id="KW-1133">Transmembrane helix</keyword>
<evidence type="ECO:0000256" key="2">
    <source>
        <dbReference type="ARBA" id="ARBA00004477"/>
    </source>
</evidence>
<dbReference type="Proteomes" id="UP000515140">
    <property type="component" value="Unplaced"/>
</dbReference>
<dbReference type="GeneID" id="110210715"/>
<comment type="subunit">
    <text evidence="17">Homodimer; disulfide-linked. Homotetramer. Can also form homomultimer.</text>
</comment>
<keyword evidence="21" id="KW-1185">Reference proteome</keyword>
<feature type="transmembrane region" description="Helical" evidence="20">
    <location>
        <begin position="208"/>
        <end position="227"/>
    </location>
</feature>
<evidence type="ECO:0000256" key="7">
    <source>
        <dbReference type="ARBA" id="ARBA00022692"/>
    </source>
</evidence>
<dbReference type="InterPro" id="IPR051883">
    <property type="entry name" value="AQP11/12_channel"/>
</dbReference>
<dbReference type="InterPro" id="IPR000425">
    <property type="entry name" value="MIP"/>
</dbReference>
<evidence type="ECO:0000256" key="12">
    <source>
        <dbReference type="ARBA" id="ARBA00023329"/>
    </source>
</evidence>
<feature type="compositionally biased region" description="Low complexity" evidence="19">
    <location>
        <begin position="46"/>
        <end position="56"/>
    </location>
</feature>
<feature type="region of interest" description="Disordered" evidence="19">
    <location>
        <begin position="153"/>
        <end position="183"/>
    </location>
</feature>
<dbReference type="GO" id="GO:0005886">
    <property type="term" value="C:plasma membrane"/>
    <property type="evidence" value="ECO:0007669"/>
    <property type="project" value="UniProtKB-SubCell"/>
</dbReference>
<keyword evidence="10 20" id="KW-0472">Membrane</keyword>
<evidence type="ECO:0000256" key="8">
    <source>
        <dbReference type="ARBA" id="ARBA00022824"/>
    </source>
</evidence>
<feature type="transmembrane region" description="Helical" evidence="20">
    <location>
        <begin position="239"/>
        <end position="257"/>
    </location>
</feature>
<evidence type="ECO:0000313" key="22">
    <source>
        <dbReference type="RefSeq" id="XP_020845466.1"/>
    </source>
</evidence>
<dbReference type="PANTHER" id="PTHR21191:SF7">
    <property type="entry name" value="AQUAPORIN-11"/>
    <property type="match status" value="1"/>
</dbReference>
<feature type="transmembrane region" description="Helical" evidence="20">
    <location>
        <begin position="310"/>
        <end position="331"/>
    </location>
</feature>